<dbReference type="Proteomes" id="UP000199323">
    <property type="component" value="Unassembled WGS sequence"/>
</dbReference>
<dbReference type="PANTHER" id="PTHR13170">
    <property type="entry name" value="O-GLCNACASE"/>
    <property type="match status" value="1"/>
</dbReference>
<feature type="compositionally biased region" description="Low complexity" evidence="4">
    <location>
        <begin position="854"/>
        <end position="868"/>
    </location>
</feature>
<feature type="region of interest" description="Disordered" evidence="4">
    <location>
        <begin position="653"/>
        <end position="687"/>
    </location>
</feature>
<dbReference type="PROSITE" id="PS50022">
    <property type="entry name" value="FA58C_3"/>
    <property type="match status" value="2"/>
</dbReference>
<dbReference type="AlphaFoldDB" id="A0A1I2J4G8"/>
<feature type="domain" description="F5/8 type C" evidence="6">
    <location>
        <begin position="1040"/>
        <end position="1178"/>
    </location>
</feature>
<dbReference type="InterPro" id="IPR049019">
    <property type="entry name" value="NagJ-like_helical"/>
</dbReference>
<evidence type="ECO:0000256" key="3">
    <source>
        <dbReference type="PROSITE-ProRule" id="PRU01353"/>
    </source>
</evidence>
<dbReference type="Gene3D" id="1.20.58.460">
    <property type="entry name" value="Hyaluronidase post-catalytic domain-like"/>
    <property type="match status" value="1"/>
</dbReference>
<feature type="domain" description="GH84" evidence="7">
    <location>
        <begin position="193"/>
        <end position="472"/>
    </location>
</feature>
<dbReference type="GO" id="GO:0015929">
    <property type="term" value="F:hexosaminidase activity"/>
    <property type="evidence" value="ECO:0007669"/>
    <property type="project" value="UniProtKB-ARBA"/>
</dbReference>
<protein>
    <submittedName>
        <fullName evidence="8">Hyaluronoglucosaminidase</fullName>
    </submittedName>
</protein>
<evidence type="ECO:0000256" key="5">
    <source>
        <dbReference type="SAM" id="SignalP"/>
    </source>
</evidence>
<dbReference type="SUPFAM" id="SSF55545">
    <property type="entry name" value="beta-N-acetylhexosaminidase-like domain"/>
    <property type="match status" value="1"/>
</dbReference>
<feature type="compositionally biased region" description="Low complexity" evidence="4">
    <location>
        <begin position="28"/>
        <end position="44"/>
    </location>
</feature>
<dbReference type="InterPro" id="IPR029018">
    <property type="entry name" value="Hex-like_dom2"/>
</dbReference>
<dbReference type="Gene3D" id="2.60.120.260">
    <property type="entry name" value="Galactose-binding domain-like"/>
    <property type="match status" value="2"/>
</dbReference>
<feature type="active site" description="Proton donor" evidence="3">
    <location>
        <position position="308"/>
    </location>
</feature>
<keyword evidence="5" id="KW-0732">Signal</keyword>
<feature type="signal peptide" evidence="5">
    <location>
        <begin position="1"/>
        <end position="29"/>
    </location>
</feature>
<dbReference type="OrthoDB" id="9760892at2"/>
<evidence type="ECO:0000256" key="4">
    <source>
        <dbReference type="SAM" id="MobiDB-lite"/>
    </source>
</evidence>
<dbReference type="InterPro" id="IPR011496">
    <property type="entry name" value="O-GlcNAcase_cat"/>
</dbReference>
<dbReference type="PROSITE" id="PS52009">
    <property type="entry name" value="GH84"/>
    <property type="match status" value="1"/>
</dbReference>
<feature type="region of interest" description="Disordered" evidence="4">
    <location>
        <begin position="780"/>
        <end position="814"/>
    </location>
</feature>
<dbReference type="InterPro" id="IPR051822">
    <property type="entry name" value="Glycosyl_Hydrolase_84"/>
</dbReference>
<sequence length="1180" mass="121133">MHALRRSSAAAVVATVIGGWLVQSPSATAAPATAPGAPPAGSQSDTAAAERTPSVWPRPQTLRAQGHFAPVPPAVTLVAGTDADPYALDVIEDALRSAGATDIARADTPGTGLTIYAGDAALPQLTRLGAPAQGDLPSGGYRLAVDGDTVALAGIGDDGLFHAAQTLRQLATTDTSGARGFAGVAVRDWPTAAVRGVTEGYYGVPWTQFQRLSQLDFLARTKQNRYLYAPGDDPYRQAQWREPYPAGRRADFRALADRAARDHVTLAWAVAPGQAMCFSSAADQRALERKLDAMWALGVRAFQLQFQDVSYSEWHCGADAREFGSGPDAAARAQAKVANVVAEYLTERYGAADLSLLPTEFYQDGATPYRTALAKALSPQVTVAWTGVGVLPEKITGAQVAGAKAALKHPLVTVDNYPVNDFAPGRLFLGPYTGRQPAVATVSAGVLASAMQQPAASRIPLFTAADFAWNPGGYDPAASWQAAIDDLAGPDPAARAALRALAGNEESSALGGQESAYLRPLVADFWSALDSGDRQRLTAAAARLRSAFTVMHGAPGALRGLADGTFGDEVRPWLDRLSAYGAAGEQAVDMLLAQASGDGAAAWKARQALDRGRTRLAQGTATVGAEVLDGFLARAVNDGDAWTGLRADGRTATSTLASGRGSDPSAMVDGKDGTAWSSAAPPQPDDAFGVDLGTARPVGSVRIAMGDGSGSDDFLHDAVLEVSADDGTGWHKVGEYHDQAVISATLPSGTRARQVRLRATAGQSGPVTVREFTASVSGEVAPAAEGPKGASAAVDGDLSTSTGTGDDGSGPLTVRFGGARLLESVTVAAAGPPPGAGTDAGPGGFFPPGPPNAPVAAAPAKGAAPGDASDGRPPVTVEIHTPGGWQRIGTLDGDWTELPAGVVADAVRLSDGAGVHEVVPWFAGAPRVTLDRPEVDAEIGGSAVPVTASVASGLPRDEKATVSVAALKDDPARKNGKNPKNAAADKGGVTATAPAAVTVRRGASAAVPLHITVPAGTAPGTYSLPVRFTVAGRTVERRITVHARLRTAGPDLVRGAAATSSGDETPDFPASAVADGDPATRWSSPVDDNAWVQVRLAAPARIGRVVLHWQDAYATGYRVETSADGVTWHTSAAVTDGGGGTETVWLDGAADTRYLRVQGVRRATKYGYSLFGVEAYAVAG</sequence>
<feature type="domain" description="F5/8 type C" evidence="6">
    <location>
        <begin position="633"/>
        <end position="776"/>
    </location>
</feature>
<dbReference type="Pfam" id="PF00754">
    <property type="entry name" value="F5_F8_type_C"/>
    <property type="match status" value="2"/>
</dbReference>
<feature type="region of interest" description="Disordered" evidence="4">
    <location>
        <begin position="849"/>
        <end position="872"/>
    </location>
</feature>
<feature type="compositionally biased region" description="Low complexity" evidence="4">
    <location>
        <begin position="795"/>
        <end position="804"/>
    </location>
</feature>
<dbReference type="Pfam" id="PF07555">
    <property type="entry name" value="NAGidase"/>
    <property type="match status" value="1"/>
</dbReference>
<dbReference type="RefSeq" id="WP_093715836.1">
    <property type="nucleotide sequence ID" value="NZ_FONG01000016.1"/>
</dbReference>
<evidence type="ECO:0000259" key="7">
    <source>
        <dbReference type="PROSITE" id="PS52009"/>
    </source>
</evidence>
<dbReference type="SUPFAM" id="SSF140657">
    <property type="entry name" value="Hyaluronidase post-catalytic domain-like"/>
    <property type="match status" value="1"/>
</dbReference>
<dbReference type="SUPFAM" id="SSF51445">
    <property type="entry name" value="(Trans)glycosidases"/>
    <property type="match status" value="1"/>
</dbReference>
<reference evidence="8 9" key="1">
    <citation type="submission" date="2016-10" db="EMBL/GenBank/DDBJ databases">
        <authorList>
            <person name="de Groot N.N."/>
        </authorList>
    </citation>
    <scope>NUCLEOTIDE SEQUENCE [LARGE SCALE GENOMIC DNA]</scope>
    <source>
        <strain evidence="8 9">CGMCC 4.3510</strain>
    </source>
</reference>
<dbReference type="InterPro" id="IPR015882">
    <property type="entry name" value="HEX_bac_N"/>
</dbReference>
<keyword evidence="9" id="KW-1185">Reference proteome</keyword>
<evidence type="ECO:0000259" key="6">
    <source>
        <dbReference type="PROSITE" id="PS50022"/>
    </source>
</evidence>
<evidence type="ECO:0000256" key="2">
    <source>
        <dbReference type="ARBA" id="ARBA00023295"/>
    </source>
</evidence>
<comment type="similarity">
    <text evidence="3">Belongs to the glycosyl hydrolase 84 family.</text>
</comment>
<dbReference type="SUPFAM" id="SSF49785">
    <property type="entry name" value="Galactose-binding domain-like"/>
    <property type="match status" value="2"/>
</dbReference>
<dbReference type="InterPro" id="IPR017853">
    <property type="entry name" value="GH"/>
</dbReference>
<feature type="region of interest" description="Disordered" evidence="4">
    <location>
        <begin position="28"/>
        <end position="54"/>
    </location>
</feature>
<evidence type="ECO:0000313" key="8">
    <source>
        <dbReference type="EMBL" id="SFF49424.1"/>
    </source>
</evidence>
<feature type="chain" id="PRO_5011761716" evidence="5">
    <location>
        <begin position="30"/>
        <end position="1180"/>
    </location>
</feature>
<dbReference type="GO" id="GO:0005975">
    <property type="term" value="P:carbohydrate metabolic process"/>
    <property type="evidence" value="ECO:0007669"/>
    <property type="project" value="UniProtKB-ARBA"/>
</dbReference>
<evidence type="ECO:0000313" key="9">
    <source>
        <dbReference type="Proteomes" id="UP000199323"/>
    </source>
</evidence>
<dbReference type="PANTHER" id="PTHR13170:SF16">
    <property type="entry name" value="PROTEIN O-GLCNACASE"/>
    <property type="match status" value="1"/>
</dbReference>
<dbReference type="Gene3D" id="3.20.20.80">
    <property type="entry name" value="Glycosidases"/>
    <property type="match status" value="1"/>
</dbReference>
<organism evidence="8 9">
    <name type="scientific">Actinacidiphila alni</name>
    <dbReference type="NCBI Taxonomy" id="380248"/>
    <lineage>
        <taxon>Bacteria</taxon>
        <taxon>Bacillati</taxon>
        <taxon>Actinomycetota</taxon>
        <taxon>Actinomycetes</taxon>
        <taxon>Kitasatosporales</taxon>
        <taxon>Streptomycetaceae</taxon>
        <taxon>Actinacidiphila</taxon>
    </lineage>
</organism>
<keyword evidence="1 3" id="KW-0378">Hydrolase</keyword>
<dbReference type="STRING" id="380248.SAMN05216251_11669"/>
<evidence type="ECO:0000256" key="1">
    <source>
        <dbReference type="ARBA" id="ARBA00022801"/>
    </source>
</evidence>
<dbReference type="Gene3D" id="3.30.379.10">
    <property type="entry name" value="Chitobiase/beta-hexosaminidase domain 2-like"/>
    <property type="match status" value="1"/>
</dbReference>
<dbReference type="GO" id="GO:1901135">
    <property type="term" value="P:carbohydrate derivative metabolic process"/>
    <property type="evidence" value="ECO:0007669"/>
    <property type="project" value="UniProtKB-ARBA"/>
</dbReference>
<gene>
    <name evidence="8" type="ORF">SAMN05216251_11669</name>
</gene>
<dbReference type="EMBL" id="FONG01000016">
    <property type="protein sequence ID" value="SFF49424.1"/>
    <property type="molecule type" value="Genomic_DNA"/>
</dbReference>
<accession>A0A1I2J4G8</accession>
<name>A0A1I2J4G8_9ACTN</name>
<dbReference type="Pfam" id="PF21774">
    <property type="entry name" value="NagJ_C"/>
    <property type="match status" value="1"/>
</dbReference>
<dbReference type="Pfam" id="PF02838">
    <property type="entry name" value="Glyco_hydro_20b"/>
    <property type="match status" value="1"/>
</dbReference>
<keyword evidence="2 3" id="KW-0326">Glycosidase</keyword>
<dbReference type="InterPro" id="IPR008979">
    <property type="entry name" value="Galactose-bd-like_sf"/>
</dbReference>
<dbReference type="InterPro" id="IPR000421">
    <property type="entry name" value="FA58C"/>
</dbReference>
<proteinExistence type="inferred from homology"/>